<evidence type="ECO:0000259" key="9">
    <source>
        <dbReference type="PROSITE" id="PS51755"/>
    </source>
</evidence>
<dbReference type="AlphaFoldDB" id="A0A1H5TJL7"/>
<dbReference type="InterPro" id="IPR001867">
    <property type="entry name" value="OmpR/PhoB-type_DNA-bd"/>
</dbReference>
<evidence type="ECO:0000256" key="3">
    <source>
        <dbReference type="ARBA" id="ARBA00023015"/>
    </source>
</evidence>
<protein>
    <submittedName>
        <fullName evidence="10">DNA-binding response regulator, OmpR family, contains REC and winged-helix (WHTH) domain</fullName>
    </submittedName>
</protein>
<dbReference type="InterPro" id="IPR016032">
    <property type="entry name" value="Sig_transdc_resp-reg_C-effctor"/>
</dbReference>
<keyword evidence="2" id="KW-0902">Two-component regulatory system</keyword>
<dbReference type="GO" id="GO:0006355">
    <property type="term" value="P:regulation of DNA-templated transcription"/>
    <property type="evidence" value="ECO:0007669"/>
    <property type="project" value="InterPro"/>
</dbReference>
<name>A0A1H5TJL7_9BACT</name>
<evidence type="ECO:0000256" key="2">
    <source>
        <dbReference type="ARBA" id="ARBA00023012"/>
    </source>
</evidence>
<keyword evidence="4 7" id="KW-0238">DNA-binding</keyword>
<reference evidence="10 11" key="1">
    <citation type="submission" date="2016-10" db="EMBL/GenBank/DDBJ databases">
        <authorList>
            <person name="de Groot N.N."/>
        </authorList>
    </citation>
    <scope>NUCLEOTIDE SEQUENCE [LARGE SCALE GENOMIC DNA]</scope>
    <source>
        <strain evidence="10 11">DSM 22489</strain>
    </source>
</reference>
<evidence type="ECO:0000256" key="6">
    <source>
        <dbReference type="PROSITE-ProRule" id="PRU00169"/>
    </source>
</evidence>
<evidence type="ECO:0000256" key="1">
    <source>
        <dbReference type="ARBA" id="ARBA00022553"/>
    </source>
</evidence>
<keyword evidence="3" id="KW-0805">Transcription regulation</keyword>
<gene>
    <name evidence="10" type="ORF">SAMN05421819_0614</name>
</gene>
<evidence type="ECO:0000313" key="10">
    <source>
        <dbReference type="EMBL" id="SEF62281.1"/>
    </source>
</evidence>
<dbReference type="SUPFAM" id="SSF46894">
    <property type="entry name" value="C-terminal effector domain of the bipartite response regulators"/>
    <property type="match status" value="1"/>
</dbReference>
<evidence type="ECO:0000313" key="11">
    <source>
        <dbReference type="Proteomes" id="UP000236728"/>
    </source>
</evidence>
<dbReference type="EMBL" id="FNVA01000001">
    <property type="protein sequence ID" value="SEF62281.1"/>
    <property type="molecule type" value="Genomic_DNA"/>
</dbReference>
<dbReference type="InterPro" id="IPR036388">
    <property type="entry name" value="WH-like_DNA-bd_sf"/>
</dbReference>
<dbReference type="CDD" id="cd00383">
    <property type="entry name" value="trans_reg_C"/>
    <property type="match status" value="1"/>
</dbReference>
<dbReference type="SUPFAM" id="SSF52172">
    <property type="entry name" value="CheY-like"/>
    <property type="match status" value="1"/>
</dbReference>
<dbReference type="InterPro" id="IPR001789">
    <property type="entry name" value="Sig_transdc_resp-reg_receiver"/>
</dbReference>
<accession>A0A1H5TJL7</accession>
<dbReference type="Gene3D" id="1.10.10.10">
    <property type="entry name" value="Winged helix-like DNA-binding domain superfamily/Winged helix DNA-binding domain"/>
    <property type="match status" value="1"/>
</dbReference>
<dbReference type="OrthoDB" id="9790442at2"/>
<evidence type="ECO:0000256" key="7">
    <source>
        <dbReference type="PROSITE-ProRule" id="PRU01091"/>
    </source>
</evidence>
<dbReference type="PANTHER" id="PTHR48111">
    <property type="entry name" value="REGULATOR OF RPOS"/>
    <property type="match status" value="1"/>
</dbReference>
<evidence type="ECO:0000256" key="4">
    <source>
        <dbReference type="ARBA" id="ARBA00023125"/>
    </source>
</evidence>
<keyword evidence="11" id="KW-1185">Reference proteome</keyword>
<dbReference type="InterPro" id="IPR039420">
    <property type="entry name" value="WalR-like"/>
</dbReference>
<dbReference type="PROSITE" id="PS51755">
    <property type="entry name" value="OMPR_PHOB"/>
    <property type="match status" value="1"/>
</dbReference>
<dbReference type="Gene3D" id="3.40.50.2300">
    <property type="match status" value="1"/>
</dbReference>
<dbReference type="GO" id="GO:0032993">
    <property type="term" value="C:protein-DNA complex"/>
    <property type="evidence" value="ECO:0007669"/>
    <property type="project" value="TreeGrafter"/>
</dbReference>
<dbReference type="GO" id="GO:0000976">
    <property type="term" value="F:transcription cis-regulatory region binding"/>
    <property type="evidence" value="ECO:0007669"/>
    <property type="project" value="TreeGrafter"/>
</dbReference>
<dbReference type="SMART" id="SM00448">
    <property type="entry name" value="REC"/>
    <property type="match status" value="1"/>
</dbReference>
<proteinExistence type="predicted"/>
<dbReference type="InterPro" id="IPR011006">
    <property type="entry name" value="CheY-like_superfamily"/>
</dbReference>
<evidence type="ECO:0000256" key="5">
    <source>
        <dbReference type="ARBA" id="ARBA00023163"/>
    </source>
</evidence>
<dbReference type="Pfam" id="PF00486">
    <property type="entry name" value="Trans_reg_C"/>
    <property type="match status" value="1"/>
</dbReference>
<dbReference type="FunFam" id="1.10.10.10:FF:000005">
    <property type="entry name" value="Two-component system response regulator"/>
    <property type="match status" value="1"/>
</dbReference>
<feature type="DNA-binding region" description="OmpR/PhoB-type" evidence="7">
    <location>
        <begin position="133"/>
        <end position="231"/>
    </location>
</feature>
<feature type="domain" description="Response regulatory" evidence="8">
    <location>
        <begin position="2"/>
        <end position="116"/>
    </location>
</feature>
<dbReference type="SMART" id="SM00862">
    <property type="entry name" value="Trans_reg_C"/>
    <property type="match status" value="1"/>
</dbReference>
<keyword evidence="5" id="KW-0804">Transcription</keyword>
<sequence>MRLLIIDDDQALSRFLRRELKIQQYTADNAYDGEAALDLLRRESYDLMILDLNLPGMDGLDLLQQTRAIDPNLPVLVLTARSRKEDLVQALERGADDCLVKPFSFQELQARIRSLLRRKSVAAGPVGVSGVSGVVPKLSNLVIHTDERRVTRGDRKIDLTPREFALLEHLMKNAGKPVSRMTLMREVWNAPFDPSTNVVDVYMKYLRDKIDRDEERKLIRTVRGVGYVFGEE</sequence>
<dbReference type="Pfam" id="PF00072">
    <property type="entry name" value="Response_reg"/>
    <property type="match status" value="1"/>
</dbReference>
<dbReference type="GO" id="GO:0000156">
    <property type="term" value="F:phosphorelay response regulator activity"/>
    <property type="evidence" value="ECO:0007669"/>
    <property type="project" value="TreeGrafter"/>
</dbReference>
<keyword evidence="1 6" id="KW-0597">Phosphoprotein</keyword>
<dbReference type="PROSITE" id="PS50110">
    <property type="entry name" value="RESPONSE_REGULATORY"/>
    <property type="match status" value="1"/>
</dbReference>
<evidence type="ECO:0000259" key="8">
    <source>
        <dbReference type="PROSITE" id="PS50110"/>
    </source>
</evidence>
<dbReference type="Proteomes" id="UP000236728">
    <property type="component" value="Unassembled WGS sequence"/>
</dbReference>
<dbReference type="PANTHER" id="PTHR48111:SF22">
    <property type="entry name" value="REGULATOR OF RPOS"/>
    <property type="match status" value="1"/>
</dbReference>
<dbReference type="GO" id="GO:0005829">
    <property type="term" value="C:cytosol"/>
    <property type="evidence" value="ECO:0007669"/>
    <property type="project" value="TreeGrafter"/>
</dbReference>
<organism evidence="10 11">
    <name type="scientific">Bryocella elongata</name>
    <dbReference type="NCBI Taxonomy" id="863522"/>
    <lineage>
        <taxon>Bacteria</taxon>
        <taxon>Pseudomonadati</taxon>
        <taxon>Acidobacteriota</taxon>
        <taxon>Terriglobia</taxon>
        <taxon>Terriglobales</taxon>
        <taxon>Acidobacteriaceae</taxon>
        <taxon>Bryocella</taxon>
    </lineage>
</organism>
<dbReference type="RefSeq" id="WP_103932151.1">
    <property type="nucleotide sequence ID" value="NZ_FNVA01000001.1"/>
</dbReference>
<feature type="domain" description="OmpR/PhoB-type" evidence="9">
    <location>
        <begin position="133"/>
        <end position="231"/>
    </location>
</feature>
<feature type="modified residue" description="4-aspartylphosphate" evidence="6">
    <location>
        <position position="51"/>
    </location>
</feature>